<dbReference type="EMBL" id="QGTW01000020">
    <property type="protein sequence ID" value="PWW19484.1"/>
    <property type="molecule type" value="Genomic_DNA"/>
</dbReference>
<dbReference type="AlphaFoldDB" id="A0A2V2ZIK4"/>
<gene>
    <name evidence="1" type="ORF">DFO73_12054</name>
</gene>
<evidence type="ECO:0000313" key="1">
    <source>
        <dbReference type="EMBL" id="PWW19484.1"/>
    </source>
</evidence>
<name>A0A2V2ZIK4_9BACI</name>
<protein>
    <submittedName>
        <fullName evidence="1">Uncharacterized protein</fullName>
    </submittedName>
</protein>
<sequence length="39" mass="4422">MMKGLVLKQLIVKTGVMINQFIDVVTYLSCSTKDISKYI</sequence>
<evidence type="ECO:0000313" key="2">
    <source>
        <dbReference type="Proteomes" id="UP000247150"/>
    </source>
</evidence>
<organism evidence="1 2">
    <name type="scientific">Cytobacillus oceanisediminis</name>
    <dbReference type="NCBI Taxonomy" id="665099"/>
    <lineage>
        <taxon>Bacteria</taxon>
        <taxon>Bacillati</taxon>
        <taxon>Bacillota</taxon>
        <taxon>Bacilli</taxon>
        <taxon>Bacillales</taxon>
        <taxon>Bacillaceae</taxon>
        <taxon>Cytobacillus</taxon>
    </lineage>
</organism>
<dbReference type="Proteomes" id="UP000247150">
    <property type="component" value="Unassembled WGS sequence"/>
</dbReference>
<proteinExistence type="predicted"/>
<accession>A0A2V2ZIK4</accession>
<comment type="caution">
    <text evidence="1">The sequence shown here is derived from an EMBL/GenBank/DDBJ whole genome shotgun (WGS) entry which is preliminary data.</text>
</comment>
<reference evidence="1 2" key="1">
    <citation type="submission" date="2018-05" db="EMBL/GenBank/DDBJ databases">
        <title>Freshwater and sediment microbial communities from various areas in North America, analyzing microbe dynamics in response to fracking.</title>
        <authorList>
            <person name="Lamendella R."/>
        </authorList>
    </citation>
    <scope>NUCLEOTIDE SEQUENCE [LARGE SCALE GENOMIC DNA]</scope>
    <source>
        <strain evidence="1 2">15_TX</strain>
    </source>
</reference>